<evidence type="ECO:0000313" key="2">
    <source>
        <dbReference type="Proteomes" id="UP001055879"/>
    </source>
</evidence>
<comment type="caution">
    <text evidence="1">The sequence shown here is derived from an EMBL/GenBank/DDBJ whole genome shotgun (WGS) entry which is preliminary data.</text>
</comment>
<proteinExistence type="predicted"/>
<gene>
    <name evidence="1" type="ORF">L6452_12898</name>
</gene>
<reference evidence="1 2" key="2">
    <citation type="journal article" date="2022" name="Mol. Ecol. Resour.">
        <title>The genomes of chicory, endive, great burdock and yacon provide insights into Asteraceae paleo-polyploidization history and plant inulin production.</title>
        <authorList>
            <person name="Fan W."/>
            <person name="Wang S."/>
            <person name="Wang H."/>
            <person name="Wang A."/>
            <person name="Jiang F."/>
            <person name="Liu H."/>
            <person name="Zhao H."/>
            <person name="Xu D."/>
            <person name="Zhang Y."/>
        </authorList>
    </citation>
    <scope>NUCLEOTIDE SEQUENCE [LARGE SCALE GENOMIC DNA]</scope>
    <source>
        <strain evidence="2">cv. Niubang</strain>
    </source>
</reference>
<keyword evidence="2" id="KW-1185">Reference proteome</keyword>
<organism evidence="1 2">
    <name type="scientific">Arctium lappa</name>
    <name type="common">Greater burdock</name>
    <name type="synonym">Lappa major</name>
    <dbReference type="NCBI Taxonomy" id="4217"/>
    <lineage>
        <taxon>Eukaryota</taxon>
        <taxon>Viridiplantae</taxon>
        <taxon>Streptophyta</taxon>
        <taxon>Embryophyta</taxon>
        <taxon>Tracheophyta</taxon>
        <taxon>Spermatophyta</taxon>
        <taxon>Magnoliopsida</taxon>
        <taxon>eudicotyledons</taxon>
        <taxon>Gunneridae</taxon>
        <taxon>Pentapetalae</taxon>
        <taxon>asterids</taxon>
        <taxon>campanulids</taxon>
        <taxon>Asterales</taxon>
        <taxon>Asteraceae</taxon>
        <taxon>Carduoideae</taxon>
        <taxon>Cardueae</taxon>
        <taxon>Arctiinae</taxon>
        <taxon>Arctium</taxon>
    </lineage>
</organism>
<evidence type="ECO:0000313" key="1">
    <source>
        <dbReference type="EMBL" id="KAI3733455.1"/>
    </source>
</evidence>
<protein>
    <submittedName>
        <fullName evidence="1">Uncharacterized protein</fullName>
    </submittedName>
</protein>
<reference evidence="2" key="1">
    <citation type="journal article" date="2022" name="Mol. Ecol. Resour.">
        <title>The genomes of chicory, endive, great burdock and yacon provide insights into Asteraceae palaeo-polyploidization history and plant inulin production.</title>
        <authorList>
            <person name="Fan W."/>
            <person name="Wang S."/>
            <person name="Wang H."/>
            <person name="Wang A."/>
            <person name="Jiang F."/>
            <person name="Liu H."/>
            <person name="Zhao H."/>
            <person name="Xu D."/>
            <person name="Zhang Y."/>
        </authorList>
    </citation>
    <scope>NUCLEOTIDE SEQUENCE [LARGE SCALE GENOMIC DNA]</scope>
    <source>
        <strain evidence="2">cv. Niubang</strain>
    </source>
</reference>
<name>A0ACB9CGT6_ARCLA</name>
<accession>A0ACB9CGT6</accession>
<sequence length="390" mass="43515">MDHRRRRNLAVEAFTVVLLLNQFVNVNGSKYPCEFPAVFNFGDSNSDTGGLSAAFGQAQPPNGESFFQRPAGRYCDGRLVIDFIAQSFRLPYLSAYLDALGSNFTHGANFATAGSTIRPQNTTLSQSGSSPFSLNVQWYQFNDFHGRVRNFRSQKGDEIFKRLMPKTKDFSNALYTFDIGQNDLTAGLFQNLSIDQVRASVPDIVGQFKTVIKDIYNQGGRSFWIHNTGPFGCLPYVIARPLSTNGQVDKYGCVGPYNDLAQYFNRQLKETVGQLRKDLHKAVITYVDVYSIKFALITQATQHGFEHPLRACCGHGGKYNYNMHVGCGGKVKVKGKEILVGKSCKDPTVAVSWDGVHYTQAANKWIFDQIVDGSFSDTNIPLRLACHKQY</sequence>
<dbReference type="EMBL" id="CM042050">
    <property type="protein sequence ID" value="KAI3733455.1"/>
    <property type="molecule type" value="Genomic_DNA"/>
</dbReference>
<dbReference type="Proteomes" id="UP001055879">
    <property type="component" value="Linkage Group LG04"/>
</dbReference>